<reference evidence="5 7" key="2">
    <citation type="submission" date="2020-06" db="EMBL/GenBank/DDBJ databases">
        <title>Complete genome of Paenibacillus barcinonensis KACC11450.</title>
        <authorList>
            <person name="Kim M."/>
            <person name="Park Y.-J."/>
            <person name="Shin J.-H."/>
        </authorList>
    </citation>
    <scope>NUCLEOTIDE SEQUENCE [LARGE SCALE GENOMIC DNA]</scope>
    <source>
        <strain evidence="5 7">KACC11450</strain>
    </source>
</reference>
<name>A0A2V4V4Q9_PAEBA</name>
<evidence type="ECO:0000313" key="7">
    <source>
        <dbReference type="Proteomes" id="UP000509327"/>
    </source>
</evidence>
<proteinExistence type="predicted"/>
<accession>A0A2V4V4Q9</accession>
<evidence type="ECO:0000313" key="4">
    <source>
        <dbReference type="EMBL" id="PYE47273.1"/>
    </source>
</evidence>
<evidence type="ECO:0000256" key="1">
    <source>
        <dbReference type="ARBA" id="ARBA00022450"/>
    </source>
</evidence>
<dbReference type="PROSITE" id="PS00012">
    <property type="entry name" value="PHOSPHOPANTETHEINE"/>
    <property type="match status" value="1"/>
</dbReference>
<evidence type="ECO:0000313" key="5">
    <source>
        <dbReference type="EMBL" id="QKS58181.1"/>
    </source>
</evidence>
<dbReference type="SUPFAM" id="SSF47336">
    <property type="entry name" value="ACP-like"/>
    <property type="match status" value="1"/>
</dbReference>
<keyword evidence="1" id="KW-0596">Phosphopantetheine</keyword>
<reference evidence="4 6" key="1">
    <citation type="submission" date="2018-06" db="EMBL/GenBank/DDBJ databases">
        <title>Genomic Encyclopedia of Type Strains, Phase III (KMG-III): the genomes of soil and plant-associated and newly described type strains.</title>
        <authorList>
            <person name="Whitman W."/>
        </authorList>
    </citation>
    <scope>NUCLEOTIDE SEQUENCE [LARGE SCALE GENOMIC DNA]</scope>
    <source>
        <strain evidence="4 6">CECT 7022</strain>
    </source>
</reference>
<dbReference type="Pfam" id="PF00550">
    <property type="entry name" value="PP-binding"/>
    <property type="match status" value="1"/>
</dbReference>
<feature type="domain" description="Carrier" evidence="3">
    <location>
        <begin position="1"/>
        <end position="76"/>
    </location>
</feature>
<dbReference type="InterPro" id="IPR009081">
    <property type="entry name" value="PP-bd_ACP"/>
</dbReference>
<protein>
    <submittedName>
        <fullName evidence="5">Acyl carrier protein</fullName>
    </submittedName>
    <submittedName>
        <fullName evidence="4">Phosphopantetheine binding protein</fullName>
    </submittedName>
</protein>
<dbReference type="Proteomes" id="UP000247790">
    <property type="component" value="Unassembled WGS sequence"/>
</dbReference>
<dbReference type="InterPro" id="IPR006162">
    <property type="entry name" value="Ppantetheine_attach_site"/>
</dbReference>
<gene>
    <name evidence="4" type="ORF">DFQ00_11413</name>
    <name evidence="5" type="ORF">HUB98_19310</name>
</gene>
<evidence type="ECO:0000256" key="2">
    <source>
        <dbReference type="ARBA" id="ARBA00022553"/>
    </source>
</evidence>
<dbReference type="PROSITE" id="PS50075">
    <property type="entry name" value="CARRIER"/>
    <property type="match status" value="1"/>
</dbReference>
<dbReference type="Proteomes" id="UP000509327">
    <property type="component" value="Chromosome"/>
</dbReference>
<dbReference type="Gene3D" id="1.10.1200.10">
    <property type="entry name" value="ACP-like"/>
    <property type="match status" value="1"/>
</dbReference>
<keyword evidence="2" id="KW-0597">Phosphoprotein</keyword>
<evidence type="ECO:0000259" key="3">
    <source>
        <dbReference type="PROSITE" id="PS50075"/>
    </source>
</evidence>
<keyword evidence="7" id="KW-1185">Reference proteome</keyword>
<organism evidence="4 6">
    <name type="scientific">Paenibacillus barcinonensis</name>
    <dbReference type="NCBI Taxonomy" id="198119"/>
    <lineage>
        <taxon>Bacteria</taxon>
        <taxon>Bacillati</taxon>
        <taxon>Bacillota</taxon>
        <taxon>Bacilli</taxon>
        <taxon>Bacillales</taxon>
        <taxon>Paenibacillaceae</taxon>
        <taxon>Paenibacillus</taxon>
    </lineage>
</organism>
<sequence length="81" mass="9322">MNIKSKVEETVKEILDIHNPIDLDKDLKELGLDSMKCINLIVKIEDLFNITFNNQEFKISNFKTIGTINKLLSEKLETEAV</sequence>
<dbReference type="EMBL" id="CP054614">
    <property type="protein sequence ID" value="QKS58181.1"/>
    <property type="molecule type" value="Genomic_DNA"/>
</dbReference>
<evidence type="ECO:0000313" key="6">
    <source>
        <dbReference type="Proteomes" id="UP000247790"/>
    </source>
</evidence>
<dbReference type="RefSeq" id="WP_167433779.1">
    <property type="nucleotide sequence ID" value="NZ_CP054614.1"/>
</dbReference>
<dbReference type="InterPro" id="IPR036736">
    <property type="entry name" value="ACP-like_sf"/>
</dbReference>
<dbReference type="AlphaFoldDB" id="A0A2V4V4Q9"/>
<dbReference type="EMBL" id="QJSW01000014">
    <property type="protein sequence ID" value="PYE47273.1"/>
    <property type="molecule type" value="Genomic_DNA"/>
</dbReference>